<name>A0A2P2IKW0_RHIMU</name>
<dbReference type="AlphaFoldDB" id="A0A2P2IKW0"/>
<reference evidence="2" key="1">
    <citation type="submission" date="2018-02" db="EMBL/GenBank/DDBJ databases">
        <title>Rhizophora mucronata_Transcriptome.</title>
        <authorList>
            <person name="Meera S.P."/>
            <person name="Sreeshan A."/>
            <person name="Augustine A."/>
        </authorList>
    </citation>
    <scope>NUCLEOTIDE SEQUENCE</scope>
    <source>
        <tissue evidence="2">Leaf</tissue>
    </source>
</reference>
<keyword evidence="1" id="KW-1133">Transmembrane helix</keyword>
<evidence type="ECO:0000256" key="1">
    <source>
        <dbReference type="SAM" id="Phobius"/>
    </source>
</evidence>
<organism evidence="2">
    <name type="scientific">Rhizophora mucronata</name>
    <name type="common">Asiatic mangrove</name>
    <dbReference type="NCBI Taxonomy" id="61149"/>
    <lineage>
        <taxon>Eukaryota</taxon>
        <taxon>Viridiplantae</taxon>
        <taxon>Streptophyta</taxon>
        <taxon>Embryophyta</taxon>
        <taxon>Tracheophyta</taxon>
        <taxon>Spermatophyta</taxon>
        <taxon>Magnoliopsida</taxon>
        <taxon>eudicotyledons</taxon>
        <taxon>Gunneridae</taxon>
        <taxon>Pentapetalae</taxon>
        <taxon>rosids</taxon>
        <taxon>fabids</taxon>
        <taxon>Malpighiales</taxon>
        <taxon>Rhizophoraceae</taxon>
        <taxon>Rhizophora</taxon>
    </lineage>
</organism>
<keyword evidence="1" id="KW-0472">Membrane</keyword>
<dbReference type="EMBL" id="GGEC01001401">
    <property type="protein sequence ID" value="MBW81884.1"/>
    <property type="molecule type" value="Transcribed_RNA"/>
</dbReference>
<proteinExistence type="predicted"/>
<keyword evidence="1" id="KW-0812">Transmembrane</keyword>
<sequence>MSPPISLLRLSAFVPAMSTTAVFFFQLGLMGVLERARERCRC</sequence>
<accession>A0A2P2IKW0</accession>
<feature type="transmembrane region" description="Helical" evidence="1">
    <location>
        <begin position="12"/>
        <end position="33"/>
    </location>
</feature>
<evidence type="ECO:0000313" key="2">
    <source>
        <dbReference type="EMBL" id="MBW81884.1"/>
    </source>
</evidence>
<protein>
    <submittedName>
        <fullName evidence="2">Uncharacterized protein</fullName>
    </submittedName>
</protein>